<evidence type="ECO:0000313" key="3">
    <source>
        <dbReference type="Proteomes" id="UP001500729"/>
    </source>
</evidence>
<reference evidence="3" key="1">
    <citation type="journal article" date="2019" name="Int. J. Syst. Evol. Microbiol.">
        <title>The Global Catalogue of Microorganisms (GCM) 10K type strain sequencing project: providing services to taxonomists for standard genome sequencing and annotation.</title>
        <authorList>
            <consortium name="The Broad Institute Genomics Platform"/>
            <consortium name="The Broad Institute Genome Sequencing Center for Infectious Disease"/>
            <person name="Wu L."/>
            <person name="Ma J."/>
        </authorList>
    </citation>
    <scope>NUCLEOTIDE SEQUENCE [LARGE SCALE GENOMIC DNA]</scope>
    <source>
        <strain evidence="3">JCM 10303</strain>
    </source>
</reference>
<gene>
    <name evidence="2" type="ORF">GCM10009533_35850</name>
</gene>
<evidence type="ECO:0008006" key="4">
    <source>
        <dbReference type="Google" id="ProtNLM"/>
    </source>
</evidence>
<dbReference type="EMBL" id="BAAAGS010000022">
    <property type="protein sequence ID" value="GAA0533542.1"/>
    <property type="molecule type" value="Genomic_DNA"/>
</dbReference>
<sequence length="65" mass="6969">MRSLSRAVIVGAMTVPLALGFAGFAAAHGDSAVCNVKACNNHDWTWDWFSVENTETPTMNIANIS</sequence>
<feature type="chain" id="PRO_5045630677" description="Secreted protein" evidence="1">
    <location>
        <begin position="28"/>
        <end position="65"/>
    </location>
</feature>
<dbReference type="Proteomes" id="UP001500729">
    <property type="component" value="Unassembled WGS sequence"/>
</dbReference>
<feature type="signal peptide" evidence="1">
    <location>
        <begin position="1"/>
        <end position="27"/>
    </location>
</feature>
<organism evidence="2 3">
    <name type="scientific">Saccharopolyspora erythraea</name>
    <name type="common">Streptomyces erythraeus</name>
    <dbReference type="NCBI Taxonomy" id="1836"/>
    <lineage>
        <taxon>Bacteria</taxon>
        <taxon>Bacillati</taxon>
        <taxon>Actinomycetota</taxon>
        <taxon>Actinomycetes</taxon>
        <taxon>Pseudonocardiales</taxon>
        <taxon>Pseudonocardiaceae</taxon>
        <taxon>Saccharopolyspora</taxon>
    </lineage>
</organism>
<name>A0ABP3N2H6_SACER</name>
<accession>A0ABP3N2H6</accession>
<comment type="caution">
    <text evidence="2">The sequence shown here is derived from an EMBL/GenBank/DDBJ whole genome shotgun (WGS) entry which is preliminary data.</text>
</comment>
<keyword evidence="1" id="KW-0732">Signal</keyword>
<evidence type="ECO:0000256" key="1">
    <source>
        <dbReference type="SAM" id="SignalP"/>
    </source>
</evidence>
<evidence type="ECO:0000313" key="2">
    <source>
        <dbReference type="EMBL" id="GAA0533542.1"/>
    </source>
</evidence>
<protein>
    <recommendedName>
        <fullName evidence="4">Secreted protein</fullName>
    </recommendedName>
</protein>
<keyword evidence="3" id="KW-1185">Reference proteome</keyword>
<proteinExistence type="predicted"/>